<proteinExistence type="predicted"/>
<keyword evidence="1" id="KW-0732">Signal</keyword>
<keyword evidence="5" id="KW-1185">Reference proteome</keyword>
<feature type="signal peptide" evidence="1">
    <location>
        <begin position="1"/>
        <end position="20"/>
    </location>
</feature>
<evidence type="ECO:0000313" key="3">
    <source>
        <dbReference type="EMBL" id="TFB30225.1"/>
    </source>
</evidence>
<feature type="chain" id="PRO_5044605546" evidence="1">
    <location>
        <begin position="21"/>
        <end position="85"/>
    </location>
</feature>
<evidence type="ECO:0000313" key="5">
    <source>
        <dbReference type="Proteomes" id="UP000297429"/>
    </source>
</evidence>
<organism evidence="2 4">
    <name type="scientific">Pedobacter alluvionis</name>
    <dbReference type="NCBI Taxonomy" id="475253"/>
    <lineage>
        <taxon>Bacteria</taxon>
        <taxon>Pseudomonadati</taxon>
        <taxon>Bacteroidota</taxon>
        <taxon>Sphingobacteriia</taxon>
        <taxon>Sphingobacteriales</taxon>
        <taxon>Sphingobacteriaceae</taxon>
        <taxon>Pedobacter</taxon>
    </lineage>
</organism>
<protein>
    <submittedName>
        <fullName evidence="2">Uncharacterized protein</fullName>
    </submittedName>
</protein>
<dbReference type="Proteomes" id="UP000273898">
    <property type="component" value="Unassembled WGS sequence"/>
</dbReference>
<evidence type="ECO:0000256" key="1">
    <source>
        <dbReference type="SAM" id="SignalP"/>
    </source>
</evidence>
<dbReference type="AlphaFoldDB" id="A0A497XYC4"/>
<dbReference type="EMBL" id="SOPX01000003">
    <property type="protein sequence ID" value="TFB30225.1"/>
    <property type="molecule type" value="Genomic_DNA"/>
</dbReference>
<accession>A0A497XYC4</accession>
<reference evidence="2 4" key="1">
    <citation type="submission" date="2018-10" db="EMBL/GenBank/DDBJ databases">
        <title>Genomic Encyclopedia of Archaeal and Bacterial Type Strains, Phase II (KMG-II): from individual species to whole genera.</title>
        <authorList>
            <person name="Goeker M."/>
        </authorList>
    </citation>
    <scope>NUCLEOTIDE SEQUENCE [LARGE SCALE GENOMIC DNA]</scope>
    <source>
        <strain evidence="2 4">DSM 19624</strain>
    </source>
</reference>
<dbReference type="EMBL" id="RCCK01000012">
    <property type="protein sequence ID" value="RLJ75121.1"/>
    <property type="molecule type" value="Genomic_DNA"/>
</dbReference>
<dbReference type="RefSeq" id="WP_121285089.1">
    <property type="nucleotide sequence ID" value="NZ_RCCK01000012.1"/>
</dbReference>
<reference evidence="3 5" key="2">
    <citation type="submission" date="2019-03" db="EMBL/GenBank/DDBJ databases">
        <authorList>
            <person name="He R.-H."/>
        </authorList>
    </citation>
    <scope>NUCLEOTIDE SEQUENCE [LARGE SCALE GENOMIC DNA]</scope>
    <source>
        <strain evidence="3 5">DSM 19624</strain>
    </source>
</reference>
<evidence type="ECO:0000313" key="2">
    <source>
        <dbReference type="EMBL" id="RLJ75121.1"/>
    </source>
</evidence>
<name>A0A497XYC4_9SPHI</name>
<evidence type="ECO:0000313" key="4">
    <source>
        <dbReference type="Proteomes" id="UP000273898"/>
    </source>
</evidence>
<sequence>MKNLFFSAFIVLIGTGAAFATKEANTKSAIVKGYHFDTAQGLCVNSQEDCNTVETAAFCEWSEDGSTLRTFISPTMCGSPLYKIQ</sequence>
<gene>
    <name evidence="2" type="ORF">BCL90_3469</name>
    <name evidence="3" type="ORF">E3V97_18830</name>
</gene>
<dbReference type="OrthoDB" id="1260025at2"/>
<comment type="caution">
    <text evidence="2">The sequence shown here is derived from an EMBL/GenBank/DDBJ whole genome shotgun (WGS) entry which is preliminary data.</text>
</comment>
<dbReference type="Proteomes" id="UP000297429">
    <property type="component" value="Unassembled WGS sequence"/>
</dbReference>